<sequence>MTPLNTFTNSRPALPTCPISRVKPSPPEPGPGPWTHAPYCVVTSRTSDKKLCVFTDANYNHGKGLSIVAKREVAESFVSEGLLPGSSSPSPTHPEPKYEVIPKPNQGLGLFVKPSPSYLPGETILLDHPTLIFPSSDSTKAISLETLSNLRRKALLQLPPQTRSLTRSLAQSIHSGKKRVVDEITDIIQTNAFTQQKAGATHDLIFPLAARINHACTPNAFTRTNISSLAMEVIALTEILPGEEIVHSYLDPSLPLSFRERQQRFHAGWNFRCRCTLCTAPKENIAASDAQRKKIAELREQLEDDETKGDAAAILKIAQRLLELYEAEGMVMPQAEANALAAYGCKYLAESGNEQQWKKAGRKYAKEAARLYGIMFGEESQEVEEMVMLGKDLS</sequence>
<protein>
    <recommendedName>
        <fullName evidence="2">SET domain-containing protein</fullName>
    </recommendedName>
</protein>
<accession>A0AAN6WNN9</accession>
<gene>
    <name evidence="3" type="ORF">QBC35DRAFT_389761</name>
</gene>
<evidence type="ECO:0000256" key="1">
    <source>
        <dbReference type="SAM" id="MobiDB-lite"/>
    </source>
</evidence>
<dbReference type="SUPFAM" id="SSF82199">
    <property type="entry name" value="SET domain"/>
    <property type="match status" value="1"/>
</dbReference>
<dbReference type="Pfam" id="PF00856">
    <property type="entry name" value="SET"/>
    <property type="match status" value="1"/>
</dbReference>
<comment type="caution">
    <text evidence="3">The sequence shown here is derived from an EMBL/GenBank/DDBJ whole genome shotgun (WGS) entry which is preliminary data.</text>
</comment>
<proteinExistence type="predicted"/>
<organism evidence="3 4">
    <name type="scientific">Podospora australis</name>
    <dbReference type="NCBI Taxonomy" id="1536484"/>
    <lineage>
        <taxon>Eukaryota</taxon>
        <taxon>Fungi</taxon>
        <taxon>Dikarya</taxon>
        <taxon>Ascomycota</taxon>
        <taxon>Pezizomycotina</taxon>
        <taxon>Sordariomycetes</taxon>
        <taxon>Sordariomycetidae</taxon>
        <taxon>Sordariales</taxon>
        <taxon>Podosporaceae</taxon>
        <taxon>Podospora</taxon>
    </lineage>
</organism>
<evidence type="ECO:0000313" key="4">
    <source>
        <dbReference type="Proteomes" id="UP001302126"/>
    </source>
</evidence>
<dbReference type="CDD" id="cd20071">
    <property type="entry name" value="SET_SMYD"/>
    <property type="match status" value="1"/>
</dbReference>
<name>A0AAN6WNN9_9PEZI</name>
<reference evidence="3" key="1">
    <citation type="journal article" date="2023" name="Mol. Phylogenet. Evol.">
        <title>Genome-scale phylogeny and comparative genomics of the fungal order Sordariales.</title>
        <authorList>
            <person name="Hensen N."/>
            <person name="Bonometti L."/>
            <person name="Westerberg I."/>
            <person name="Brannstrom I.O."/>
            <person name="Guillou S."/>
            <person name="Cros-Aarteil S."/>
            <person name="Calhoun S."/>
            <person name="Haridas S."/>
            <person name="Kuo A."/>
            <person name="Mondo S."/>
            <person name="Pangilinan J."/>
            <person name="Riley R."/>
            <person name="LaButti K."/>
            <person name="Andreopoulos B."/>
            <person name="Lipzen A."/>
            <person name="Chen C."/>
            <person name="Yan M."/>
            <person name="Daum C."/>
            <person name="Ng V."/>
            <person name="Clum A."/>
            <person name="Steindorff A."/>
            <person name="Ohm R.A."/>
            <person name="Martin F."/>
            <person name="Silar P."/>
            <person name="Natvig D.O."/>
            <person name="Lalanne C."/>
            <person name="Gautier V."/>
            <person name="Ament-Velasquez S.L."/>
            <person name="Kruys A."/>
            <person name="Hutchinson M.I."/>
            <person name="Powell A.J."/>
            <person name="Barry K."/>
            <person name="Miller A.N."/>
            <person name="Grigoriev I.V."/>
            <person name="Debuchy R."/>
            <person name="Gladieux P."/>
            <person name="Hiltunen Thoren M."/>
            <person name="Johannesson H."/>
        </authorList>
    </citation>
    <scope>NUCLEOTIDE SEQUENCE</scope>
    <source>
        <strain evidence="3">PSN309</strain>
    </source>
</reference>
<dbReference type="InterPro" id="IPR011990">
    <property type="entry name" value="TPR-like_helical_dom_sf"/>
</dbReference>
<evidence type="ECO:0000313" key="3">
    <source>
        <dbReference type="EMBL" id="KAK4185295.1"/>
    </source>
</evidence>
<dbReference type="InterPro" id="IPR046341">
    <property type="entry name" value="SET_dom_sf"/>
</dbReference>
<evidence type="ECO:0000259" key="2">
    <source>
        <dbReference type="PROSITE" id="PS50280"/>
    </source>
</evidence>
<dbReference type="PANTHER" id="PTHR47332:SF6">
    <property type="entry name" value="SET DOMAIN-CONTAINING PROTEIN"/>
    <property type="match status" value="1"/>
</dbReference>
<dbReference type="Proteomes" id="UP001302126">
    <property type="component" value="Unassembled WGS sequence"/>
</dbReference>
<keyword evidence="4" id="KW-1185">Reference proteome</keyword>
<dbReference type="AlphaFoldDB" id="A0AAN6WNN9"/>
<dbReference type="EMBL" id="MU864454">
    <property type="protein sequence ID" value="KAK4185295.1"/>
    <property type="molecule type" value="Genomic_DNA"/>
</dbReference>
<dbReference type="InterPro" id="IPR001214">
    <property type="entry name" value="SET_dom"/>
</dbReference>
<feature type="region of interest" description="Disordered" evidence="1">
    <location>
        <begin position="1"/>
        <end position="33"/>
    </location>
</feature>
<feature type="compositionally biased region" description="Polar residues" evidence="1">
    <location>
        <begin position="1"/>
        <end position="11"/>
    </location>
</feature>
<dbReference type="Gene3D" id="1.25.40.10">
    <property type="entry name" value="Tetratricopeptide repeat domain"/>
    <property type="match status" value="1"/>
</dbReference>
<dbReference type="PROSITE" id="PS50280">
    <property type="entry name" value="SET"/>
    <property type="match status" value="1"/>
</dbReference>
<dbReference type="PANTHER" id="PTHR47332">
    <property type="entry name" value="SET DOMAIN-CONTAINING PROTEIN 5"/>
    <property type="match status" value="1"/>
</dbReference>
<feature type="domain" description="SET" evidence="2">
    <location>
        <begin position="49"/>
        <end position="250"/>
    </location>
</feature>
<dbReference type="Gene3D" id="2.170.270.10">
    <property type="entry name" value="SET domain"/>
    <property type="match status" value="1"/>
</dbReference>
<reference evidence="3" key="2">
    <citation type="submission" date="2023-05" db="EMBL/GenBank/DDBJ databases">
        <authorList>
            <consortium name="Lawrence Berkeley National Laboratory"/>
            <person name="Steindorff A."/>
            <person name="Hensen N."/>
            <person name="Bonometti L."/>
            <person name="Westerberg I."/>
            <person name="Brannstrom I.O."/>
            <person name="Guillou S."/>
            <person name="Cros-Aarteil S."/>
            <person name="Calhoun S."/>
            <person name="Haridas S."/>
            <person name="Kuo A."/>
            <person name="Mondo S."/>
            <person name="Pangilinan J."/>
            <person name="Riley R."/>
            <person name="Labutti K."/>
            <person name="Andreopoulos B."/>
            <person name="Lipzen A."/>
            <person name="Chen C."/>
            <person name="Yanf M."/>
            <person name="Daum C."/>
            <person name="Ng V."/>
            <person name="Clum A."/>
            <person name="Ohm R."/>
            <person name="Martin F."/>
            <person name="Silar P."/>
            <person name="Natvig D."/>
            <person name="Lalanne C."/>
            <person name="Gautier V."/>
            <person name="Ament-Velasquez S.L."/>
            <person name="Kruys A."/>
            <person name="Hutchinson M.I."/>
            <person name="Powell A.J."/>
            <person name="Barry K."/>
            <person name="Miller A.N."/>
            <person name="Grigoriev I.V."/>
            <person name="Debuchy R."/>
            <person name="Gladieux P."/>
            <person name="Thoren M.H."/>
            <person name="Johannesson H."/>
        </authorList>
    </citation>
    <scope>NUCLEOTIDE SEQUENCE</scope>
    <source>
        <strain evidence="3">PSN309</strain>
    </source>
</reference>
<dbReference type="InterPro" id="IPR053185">
    <property type="entry name" value="SET_domain_protein"/>
</dbReference>